<dbReference type="AlphaFoldDB" id="A0A0D7AXL0"/>
<protein>
    <recommendedName>
        <fullName evidence="4">JmjC domain-containing protein</fullName>
    </recommendedName>
</protein>
<reference evidence="2 3" key="1">
    <citation type="journal article" date="2015" name="Fungal Genet. Biol.">
        <title>Evolution of novel wood decay mechanisms in Agaricales revealed by the genome sequences of Fistulina hepatica and Cylindrobasidium torrendii.</title>
        <authorList>
            <person name="Floudas D."/>
            <person name="Held B.W."/>
            <person name="Riley R."/>
            <person name="Nagy L.G."/>
            <person name="Koehler G."/>
            <person name="Ransdell A.S."/>
            <person name="Younus H."/>
            <person name="Chow J."/>
            <person name="Chiniquy J."/>
            <person name="Lipzen A."/>
            <person name="Tritt A."/>
            <person name="Sun H."/>
            <person name="Haridas S."/>
            <person name="LaButti K."/>
            <person name="Ohm R.A."/>
            <person name="Kues U."/>
            <person name="Blanchette R.A."/>
            <person name="Grigoriev I.V."/>
            <person name="Minto R.E."/>
            <person name="Hibbett D.S."/>
        </authorList>
    </citation>
    <scope>NUCLEOTIDE SEQUENCE [LARGE SCALE GENOMIC DNA]</scope>
    <source>
        <strain evidence="2 3">FP15055 ss-10</strain>
    </source>
</reference>
<feature type="region of interest" description="Disordered" evidence="1">
    <location>
        <begin position="274"/>
        <end position="295"/>
    </location>
</feature>
<evidence type="ECO:0000313" key="3">
    <source>
        <dbReference type="Proteomes" id="UP000054007"/>
    </source>
</evidence>
<feature type="region of interest" description="Disordered" evidence="1">
    <location>
        <begin position="162"/>
        <end position="194"/>
    </location>
</feature>
<feature type="region of interest" description="Disordered" evidence="1">
    <location>
        <begin position="207"/>
        <end position="253"/>
    </location>
</feature>
<dbReference type="Proteomes" id="UP000054007">
    <property type="component" value="Unassembled WGS sequence"/>
</dbReference>
<gene>
    <name evidence="2" type="ORF">CYLTODRAFT_447441</name>
</gene>
<dbReference type="OrthoDB" id="2635829at2759"/>
<evidence type="ECO:0000313" key="2">
    <source>
        <dbReference type="EMBL" id="KIY62016.1"/>
    </source>
</evidence>
<evidence type="ECO:0000256" key="1">
    <source>
        <dbReference type="SAM" id="MobiDB-lite"/>
    </source>
</evidence>
<proteinExistence type="predicted"/>
<evidence type="ECO:0008006" key="4">
    <source>
        <dbReference type="Google" id="ProtNLM"/>
    </source>
</evidence>
<feature type="region of interest" description="Disordered" evidence="1">
    <location>
        <begin position="766"/>
        <end position="810"/>
    </location>
</feature>
<organism evidence="2 3">
    <name type="scientific">Cylindrobasidium torrendii FP15055 ss-10</name>
    <dbReference type="NCBI Taxonomy" id="1314674"/>
    <lineage>
        <taxon>Eukaryota</taxon>
        <taxon>Fungi</taxon>
        <taxon>Dikarya</taxon>
        <taxon>Basidiomycota</taxon>
        <taxon>Agaricomycotina</taxon>
        <taxon>Agaricomycetes</taxon>
        <taxon>Agaricomycetidae</taxon>
        <taxon>Agaricales</taxon>
        <taxon>Marasmiineae</taxon>
        <taxon>Physalacriaceae</taxon>
        <taxon>Cylindrobasidium</taxon>
    </lineage>
</organism>
<keyword evidence="3" id="KW-1185">Reference proteome</keyword>
<feature type="compositionally biased region" description="Low complexity" evidence="1">
    <location>
        <begin position="176"/>
        <end position="187"/>
    </location>
</feature>
<sequence>MTMPHHLEALSLQNPEDIHFARPEKPPDLRRNYREVVRNPLLVVTVTLFPDEAQVLRALKYAKRCSRSSRRLRGHSPRVLGAMTSDYSLTHPNPYVRALNMALEDFSRASKPVYPGQSVEAWAAVQFPGCRLTWRQAKSLQCGENEKVEAARLRKRRRDTLARLAKQQAGSATDEAPSSSPAAGPSSQPFPPGILVESVERTPEDHLVLPRSNVPTPAPEQEGRSTRLGFDAPSPTSPEGDNPTPEESLEVPEIRGTEYAIPGIMEEPESLQQPLLEEPPSPLTDIADEPDFVHGPSTPEYVDVKDHQGGKHRVYLPYAPSPKGRNLFHVECEQARDRLLFCSLTTDTESPDGFVRIMHHWDEAEIAKAFSQGRPVVVKGYSSGLRLPEPGESLADFFWRSYRVLPSRQVTLQSMRNHAAMYASLEKNGALYPPANAQPTPPPETPQAASTKDGTIGKFWEGIDAGEDTEACLEIWMRGQDSGLPEIQAFNHGFLATANRQDPAYGSLAYENNFWSMGSHAHYLTSNHQDSEGLGIWTRLDWGTKIWSVANYIHSAKELFKMGFRFENILLQPADAYAQVPGMLHLVMTPVSSFARGGSFYNFTFIHLTEAARKADVLHQHLTTNADADNHGVYGVLAAMLAELPHLYARAGPLHMRPLFALCLMLLVPEEYAINNEDLSGNPVYKVTIWRAVRLAWHLGLDEGLFPDFEMPSGCETRVLQALLPRLREELDPKHFKDLYDPGEVWEHVDNYACDALLGERERLYERPAPPDMQSAPTKKRKALLKETSVSAGKPKRQARGNGVLGGVDGGNDMLMAEAEVAAVRKSRKGTARTR</sequence>
<dbReference type="EMBL" id="KN880835">
    <property type="protein sequence ID" value="KIY62016.1"/>
    <property type="molecule type" value="Genomic_DNA"/>
</dbReference>
<name>A0A0D7AXL0_9AGAR</name>
<accession>A0A0D7AXL0</accession>